<name>A0A7C5REL8_9DEIN</name>
<gene>
    <name evidence="1" type="ORF">ENM28_03880</name>
</gene>
<sequence>MDRTHELLRPWTEGPFTLKEAAERYGEALVAEALRERILKPVMTRLGPVLVPASRGRVALGLTRHYTPRPAPLEDALLVRRQVEEMVQNGYRVLNRKGGRAVLEGHGERILVVGGAQRGLWESRPRRKDPLEATVGRVLVLVPEGQTVRRSRLRVEVREVALGSG</sequence>
<organism evidence="1">
    <name type="scientific">Thermus caliditerrae</name>
    <dbReference type="NCBI Taxonomy" id="1330700"/>
    <lineage>
        <taxon>Bacteria</taxon>
        <taxon>Thermotogati</taxon>
        <taxon>Deinococcota</taxon>
        <taxon>Deinococci</taxon>
        <taxon>Thermales</taxon>
        <taxon>Thermaceae</taxon>
        <taxon>Thermus</taxon>
    </lineage>
</organism>
<dbReference type="AlphaFoldDB" id="A0A7C5REL8"/>
<dbReference type="EMBL" id="DRXE01000150">
    <property type="protein sequence ID" value="HHM67846.1"/>
    <property type="molecule type" value="Genomic_DNA"/>
</dbReference>
<accession>A0A7C5REL8</accession>
<reference evidence="1" key="1">
    <citation type="journal article" date="2020" name="mSystems">
        <title>Genome- and Community-Level Interaction Insights into Carbon Utilization and Element Cycling Functions of Hydrothermarchaeota in Hydrothermal Sediment.</title>
        <authorList>
            <person name="Zhou Z."/>
            <person name="Liu Y."/>
            <person name="Xu W."/>
            <person name="Pan J."/>
            <person name="Luo Z.H."/>
            <person name="Li M."/>
        </authorList>
    </citation>
    <scope>NUCLEOTIDE SEQUENCE [LARGE SCALE GENOMIC DNA]</scope>
    <source>
        <strain evidence="1">SpSt-1071</strain>
    </source>
</reference>
<evidence type="ECO:0000313" key="1">
    <source>
        <dbReference type="EMBL" id="HHM67846.1"/>
    </source>
</evidence>
<proteinExistence type="predicted"/>
<comment type="caution">
    <text evidence="1">The sequence shown here is derived from an EMBL/GenBank/DDBJ whole genome shotgun (WGS) entry which is preliminary data.</text>
</comment>
<protein>
    <submittedName>
        <fullName evidence="1">Uncharacterized protein</fullName>
    </submittedName>
</protein>